<dbReference type="PANTHER" id="PTHR23023">
    <property type="entry name" value="DIMETHYLANILINE MONOOXYGENASE"/>
    <property type="match status" value="1"/>
</dbReference>
<evidence type="ECO:0000313" key="8">
    <source>
        <dbReference type="Proteomes" id="UP000186955"/>
    </source>
</evidence>
<evidence type="ECO:0000256" key="4">
    <source>
        <dbReference type="ARBA" id="ARBA00022857"/>
    </source>
</evidence>
<dbReference type="Pfam" id="PF00743">
    <property type="entry name" value="FMO-like"/>
    <property type="match status" value="1"/>
</dbReference>
<dbReference type="Proteomes" id="UP000186955">
    <property type="component" value="Unassembled WGS sequence"/>
</dbReference>
<comment type="caution">
    <text evidence="7">The sequence shown here is derived from an EMBL/GenBank/DDBJ whole genome shotgun (WGS) entry which is preliminary data.</text>
</comment>
<keyword evidence="4" id="KW-0521">NADP</keyword>
<dbReference type="GO" id="GO:0050660">
    <property type="term" value="F:flavin adenine dinucleotide binding"/>
    <property type="evidence" value="ECO:0007669"/>
    <property type="project" value="InterPro"/>
</dbReference>
<accession>A0A1Q5TQN8</accession>
<dbReference type="InterPro" id="IPR036188">
    <property type="entry name" value="FAD/NAD-bd_sf"/>
</dbReference>
<keyword evidence="2" id="KW-0285">Flavoprotein</keyword>
<dbReference type="InterPro" id="IPR006076">
    <property type="entry name" value="FAD-dep_OxRdtase"/>
</dbReference>
<dbReference type="GO" id="GO:0004499">
    <property type="term" value="F:N,N-dimethylaniline monooxygenase activity"/>
    <property type="evidence" value="ECO:0007669"/>
    <property type="project" value="InterPro"/>
</dbReference>
<dbReference type="GO" id="GO:0050661">
    <property type="term" value="F:NADP binding"/>
    <property type="evidence" value="ECO:0007669"/>
    <property type="project" value="InterPro"/>
</dbReference>
<dbReference type="AlphaFoldDB" id="A0A1Q5TQN8"/>
<evidence type="ECO:0000313" key="7">
    <source>
        <dbReference type="EMBL" id="OKP02507.1"/>
    </source>
</evidence>
<dbReference type="PRINTS" id="PR00419">
    <property type="entry name" value="ADXRDTASE"/>
</dbReference>
<dbReference type="EMBL" id="MNBE01000625">
    <property type="protein sequence ID" value="OKP02507.1"/>
    <property type="molecule type" value="Genomic_DNA"/>
</dbReference>
<evidence type="ECO:0000256" key="1">
    <source>
        <dbReference type="ARBA" id="ARBA00009183"/>
    </source>
</evidence>
<dbReference type="Gene3D" id="3.50.50.60">
    <property type="entry name" value="FAD/NAD(P)-binding domain"/>
    <property type="match status" value="2"/>
</dbReference>
<dbReference type="STRING" id="1316194.A0A1Q5TQN8"/>
<feature type="domain" description="FAD dependent oxidoreductase" evidence="6">
    <location>
        <begin position="8"/>
        <end position="43"/>
    </location>
</feature>
<reference evidence="7 8" key="1">
    <citation type="submission" date="2016-10" db="EMBL/GenBank/DDBJ databases">
        <title>Genome sequence of the ascomycete fungus Penicillium subrubescens.</title>
        <authorList>
            <person name="De Vries R.P."/>
            <person name="Peng M."/>
            <person name="Dilokpimol A."/>
            <person name="Hilden K."/>
            <person name="Makela M.R."/>
            <person name="Grigoriev I."/>
            <person name="Riley R."/>
            <person name="Granchi Z."/>
        </authorList>
    </citation>
    <scope>NUCLEOTIDE SEQUENCE [LARGE SCALE GENOMIC DNA]</scope>
    <source>
        <strain evidence="7 8">CBS 132785</strain>
    </source>
</reference>
<keyword evidence="5" id="KW-0560">Oxidoreductase</keyword>
<keyword evidence="7" id="KW-0503">Monooxygenase</keyword>
<keyword evidence="3" id="KW-0274">FAD</keyword>
<dbReference type="Pfam" id="PF01266">
    <property type="entry name" value="DAO"/>
    <property type="match status" value="1"/>
</dbReference>
<dbReference type="InterPro" id="IPR020946">
    <property type="entry name" value="Flavin_mOase-like"/>
</dbReference>
<dbReference type="SUPFAM" id="SSF51905">
    <property type="entry name" value="FAD/NAD(P)-binding domain"/>
    <property type="match status" value="2"/>
</dbReference>
<evidence type="ECO:0000256" key="2">
    <source>
        <dbReference type="ARBA" id="ARBA00022630"/>
    </source>
</evidence>
<evidence type="ECO:0000256" key="5">
    <source>
        <dbReference type="ARBA" id="ARBA00023002"/>
    </source>
</evidence>
<dbReference type="InterPro" id="IPR000960">
    <property type="entry name" value="Flavin_mOase"/>
</dbReference>
<protein>
    <submittedName>
        <fullName evidence="7">Thiol-specific monooxygenase</fullName>
    </submittedName>
</protein>
<name>A0A1Q5TQN8_9EURO</name>
<organism evidence="7 8">
    <name type="scientific">Penicillium subrubescens</name>
    <dbReference type="NCBI Taxonomy" id="1316194"/>
    <lineage>
        <taxon>Eukaryota</taxon>
        <taxon>Fungi</taxon>
        <taxon>Dikarya</taxon>
        <taxon>Ascomycota</taxon>
        <taxon>Pezizomycotina</taxon>
        <taxon>Eurotiomycetes</taxon>
        <taxon>Eurotiomycetidae</taxon>
        <taxon>Eurotiales</taxon>
        <taxon>Aspergillaceae</taxon>
        <taxon>Penicillium</taxon>
    </lineage>
</organism>
<evidence type="ECO:0000259" key="6">
    <source>
        <dbReference type="Pfam" id="PF01266"/>
    </source>
</evidence>
<comment type="similarity">
    <text evidence="1">Belongs to the FMO family.</text>
</comment>
<dbReference type="PIRSF" id="PIRSF000332">
    <property type="entry name" value="FMO"/>
    <property type="match status" value="1"/>
</dbReference>
<sequence>MTDGAIRRVAVIGAGISGVVSAGHLLAAGLDVTVFERSQAAGGVWLHDKRVPIELHYPCVKPSDIGKHVRDERDEIERQKLIHAPPGPCYDGLVNNVPTSLLRTKLNAWPEGTPPYVRHDVLKEYIQDTSKKAGVENATVYGALVTKVYKEESQWHVTWTSLHEDSASKELVESQNSAVVASGHYHTPLIPNIPGLAEAKEKWPSRITHSKSFRNSQGFEDKNVLLIGGGVSSADIAREISPVARKIYQSTRNGAFDIPESALPSNATRIGEVAAFETTASETSPEHLPLTVRLKTGEIFNHIDTIVLCTGYQMVLPFLPDYNEGELSETAIVTDGQQFHNLHQDIFYIPDPTLAFVGVSFYTATFTLFEFQAIAVAAFLSRTAQLPSLESMRAEYQERVNLKGYGRSFHSLKGEEEPYVQKIIGWVNSGRERQGLPSIQGHTDSWLEGKKAHVERLTLLFQGAIPFGNIAEPLPEVKVSA</sequence>
<keyword evidence="8" id="KW-1185">Reference proteome</keyword>
<proteinExistence type="inferred from homology"/>
<gene>
    <name evidence="7" type="ORF">PENSUB_7040</name>
</gene>
<dbReference type="InterPro" id="IPR050346">
    <property type="entry name" value="FMO-like"/>
</dbReference>
<evidence type="ECO:0000256" key="3">
    <source>
        <dbReference type="ARBA" id="ARBA00022827"/>
    </source>
</evidence>